<protein>
    <recommendedName>
        <fullName evidence="10">Sensory/regulatory protein RpfC</fullName>
        <ecNumber evidence="2">2.7.13.3</ecNumber>
    </recommendedName>
</protein>
<dbReference type="EC" id="2.7.13.3" evidence="2"/>
<dbReference type="InterPro" id="IPR011006">
    <property type="entry name" value="CheY-like_superfamily"/>
</dbReference>
<dbReference type="PRINTS" id="PR00344">
    <property type="entry name" value="BCTRLSENSOR"/>
</dbReference>
<dbReference type="CDD" id="cd00130">
    <property type="entry name" value="PAS"/>
    <property type="match status" value="1"/>
</dbReference>
<dbReference type="InterPro" id="IPR000014">
    <property type="entry name" value="PAS"/>
</dbReference>
<dbReference type="Pfam" id="PF00512">
    <property type="entry name" value="HisKA"/>
    <property type="match status" value="1"/>
</dbReference>
<dbReference type="Gene3D" id="3.40.50.2300">
    <property type="match status" value="2"/>
</dbReference>
<dbReference type="EMBL" id="VDMB01000019">
    <property type="protein sequence ID" value="TYT73835.1"/>
    <property type="molecule type" value="Genomic_DNA"/>
</dbReference>
<dbReference type="SUPFAM" id="SSF47384">
    <property type="entry name" value="Homodimeric domain of signal transducing histidine kinase"/>
    <property type="match status" value="1"/>
</dbReference>
<dbReference type="GO" id="GO:0000155">
    <property type="term" value="F:phosphorelay sensor kinase activity"/>
    <property type="evidence" value="ECO:0007669"/>
    <property type="project" value="InterPro"/>
</dbReference>
<dbReference type="InterPro" id="IPR036890">
    <property type="entry name" value="HATPase_C_sf"/>
</dbReference>
<evidence type="ECO:0000256" key="10">
    <source>
        <dbReference type="ARBA" id="ARBA00068150"/>
    </source>
</evidence>
<dbReference type="SMART" id="SM00091">
    <property type="entry name" value="PAS"/>
    <property type="match status" value="1"/>
</dbReference>
<dbReference type="Gene3D" id="1.10.287.130">
    <property type="match status" value="1"/>
</dbReference>
<keyword evidence="8" id="KW-0902">Two-component regulatory system</keyword>
<evidence type="ECO:0000256" key="5">
    <source>
        <dbReference type="ARBA" id="ARBA00022741"/>
    </source>
</evidence>
<dbReference type="FunFam" id="3.30.565.10:FF:000010">
    <property type="entry name" value="Sensor histidine kinase RcsC"/>
    <property type="match status" value="1"/>
</dbReference>
<keyword evidence="7" id="KW-0067">ATP-binding</keyword>
<organism evidence="15 16">
    <name type="scientific">Desulfobotulus mexicanus</name>
    <dbReference type="NCBI Taxonomy" id="2586642"/>
    <lineage>
        <taxon>Bacteria</taxon>
        <taxon>Pseudomonadati</taxon>
        <taxon>Thermodesulfobacteriota</taxon>
        <taxon>Desulfobacteria</taxon>
        <taxon>Desulfobacterales</taxon>
        <taxon>Desulfobacteraceae</taxon>
        <taxon>Desulfobotulus</taxon>
    </lineage>
</organism>
<feature type="domain" description="PAS" evidence="14">
    <location>
        <begin position="155"/>
        <end position="208"/>
    </location>
</feature>
<dbReference type="SMART" id="SM00448">
    <property type="entry name" value="REC"/>
    <property type="match status" value="2"/>
</dbReference>
<keyword evidence="6" id="KW-0418">Kinase</keyword>
<evidence type="ECO:0000256" key="7">
    <source>
        <dbReference type="ARBA" id="ARBA00022840"/>
    </source>
</evidence>
<evidence type="ECO:0000256" key="3">
    <source>
        <dbReference type="ARBA" id="ARBA00022553"/>
    </source>
</evidence>
<dbReference type="PROSITE" id="PS50110">
    <property type="entry name" value="RESPONSE_REGULATORY"/>
    <property type="match status" value="2"/>
</dbReference>
<dbReference type="Gene3D" id="3.30.450.20">
    <property type="entry name" value="PAS domain"/>
    <property type="match status" value="1"/>
</dbReference>
<dbReference type="InterPro" id="IPR003661">
    <property type="entry name" value="HisK_dim/P_dom"/>
</dbReference>
<dbReference type="PANTHER" id="PTHR45339:SF1">
    <property type="entry name" value="HYBRID SIGNAL TRANSDUCTION HISTIDINE KINASE J"/>
    <property type="match status" value="1"/>
</dbReference>
<dbReference type="RefSeq" id="WP_139450009.1">
    <property type="nucleotide sequence ID" value="NZ_VDMB01000019.1"/>
</dbReference>
<feature type="modified residue" description="4-aspartylphosphate" evidence="11">
    <location>
        <position position="748"/>
    </location>
</feature>
<evidence type="ECO:0000313" key="16">
    <source>
        <dbReference type="Proteomes" id="UP000321899"/>
    </source>
</evidence>
<feature type="domain" description="Response regulatory" evidence="13">
    <location>
        <begin position="549"/>
        <end position="668"/>
    </location>
</feature>
<keyword evidence="5" id="KW-0547">Nucleotide-binding</keyword>
<dbReference type="Proteomes" id="UP000321899">
    <property type="component" value="Unassembled WGS sequence"/>
</dbReference>
<evidence type="ECO:0000256" key="1">
    <source>
        <dbReference type="ARBA" id="ARBA00000085"/>
    </source>
</evidence>
<dbReference type="InterPro" id="IPR035965">
    <property type="entry name" value="PAS-like_dom_sf"/>
</dbReference>
<evidence type="ECO:0000256" key="11">
    <source>
        <dbReference type="PROSITE-ProRule" id="PRU00169"/>
    </source>
</evidence>
<evidence type="ECO:0000256" key="9">
    <source>
        <dbReference type="ARBA" id="ARBA00064003"/>
    </source>
</evidence>
<keyword evidence="16" id="KW-1185">Reference proteome</keyword>
<dbReference type="InterPro" id="IPR003594">
    <property type="entry name" value="HATPase_dom"/>
</dbReference>
<reference evidence="15 16" key="1">
    <citation type="submission" date="2019-06" db="EMBL/GenBank/DDBJ databases">
        <title>Desulfobotulus mexicanus sp. nov., a novel sulfate-reducing bacterium isolated from the sediment of an alkaline crater lake in Mexico.</title>
        <authorList>
            <person name="Hirschler-Rea A."/>
        </authorList>
    </citation>
    <scope>NUCLEOTIDE SEQUENCE [LARGE SCALE GENOMIC DNA]</scope>
    <source>
        <strain evidence="15 16">PAR22N</strain>
    </source>
</reference>
<dbReference type="SUPFAM" id="SSF55874">
    <property type="entry name" value="ATPase domain of HSP90 chaperone/DNA topoisomerase II/histidine kinase"/>
    <property type="match status" value="1"/>
</dbReference>
<evidence type="ECO:0000256" key="6">
    <source>
        <dbReference type="ARBA" id="ARBA00022777"/>
    </source>
</evidence>
<feature type="modified residue" description="4-aspartylphosphate" evidence="11">
    <location>
        <position position="600"/>
    </location>
</feature>
<evidence type="ECO:0000256" key="4">
    <source>
        <dbReference type="ARBA" id="ARBA00022679"/>
    </source>
</evidence>
<dbReference type="PANTHER" id="PTHR45339">
    <property type="entry name" value="HYBRID SIGNAL TRANSDUCTION HISTIDINE KINASE J"/>
    <property type="match status" value="1"/>
</dbReference>
<accession>A0A5S5MDY3</accession>
<dbReference type="FunFam" id="1.10.287.130:FF:000002">
    <property type="entry name" value="Two-component osmosensing histidine kinase"/>
    <property type="match status" value="1"/>
</dbReference>
<dbReference type="Gene3D" id="3.30.565.10">
    <property type="entry name" value="Histidine kinase-like ATPase, C-terminal domain"/>
    <property type="match status" value="1"/>
</dbReference>
<evidence type="ECO:0000259" key="13">
    <source>
        <dbReference type="PROSITE" id="PS50110"/>
    </source>
</evidence>
<dbReference type="OrthoDB" id="9758705at2"/>
<dbReference type="Pfam" id="PF00072">
    <property type="entry name" value="Response_reg"/>
    <property type="match status" value="1"/>
</dbReference>
<evidence type="ECO:0000259" key="12">
    <source>
        <dbReference type="PROSITE" id="PS50109"/>
    </source>
</evidence>
<dbReference type="InterPro" id="IPR004358">
    <property type="entry name" value="Sig_transdc_His_kin-like_C"/>
</dbReference>
<gene>
    <name evidence="15" type="ORF">FIM25_12925</name>
</gene>
<dbReference type="CDD" id="cd00082">
    <property type="entry name" value="HisKA"/>
    <property type="match status" value="1"/>
</dbReference>
<keyword evidence="3 11" id="KW-0597">Phosphoprotein</keyword>
<name>A0A5S5MDY3_9BACT</name>
<dbReference type="Pfam" id="PF13426">
    <property type="entry name" value="PAS_9"/>
    <property type="match status" value="1"/>
</dbReference>
<dbReference type="SUPFAM" id="SSF55785">
    <property type="entry name" value="PYP-like sensor domain (PAS domain)"/>
    <property type="match status" value="1"/>
</dbReference>
<dbReference type="InterPro" id="IPR036097">
    <property type="entry name" value="HisK_dim/P_sf"/>
</dbReference>
<dbReference type="PROSITE" id="PS50109">
    <property type="entry name" value="HIS_KIN"/>
    <property type="match status" value="1"/>
</dbReference>
<dbReference type="SMART" id="SM00388">
    <property type="entry name" value="HisKA"/>
    <property type="match status" value="1"/>
</dbReference>
<dbReference type="Pfam" id="PF02518">
    <property type="entry name" value="HATPase_c"/>
    <property type="match status" value="1"/>
</dbReference>
<dbReference type="CDD" id="cd17546">
    <property type="entry name" value="REC_hyHK_CKI1_RcsC-like"/>
    <property type="match status" value="1"/>
</dbReference>
<evidence type="ECO:0000313" key="15">
    <source>
        <dbReference type="EMBL" id="TYT73835.1"/>
    </source>
</evidence>
<dbReference type="AlphaFoldDB" id="A0A5S5MDY3"/>
<evidence type="ECO:0000256" key="2">
    <source>
        <dbReference type="ARBA" id="ARBA00012438"/>
    </source>
</evidence>
<comment type="caution">
    <text evidence="15">The sequence shown here is derived from an EMBL/GenBank/DDBJ whole genome shotgun (WGS) entry which is preliminary data.</text>
</comment>
<sequence>MNLDMYKDALLEIAFSISGEFNLKKMLQNTLPIFLRKLNCTLAAVIQKNNGNLHTEYILPKTMAEHTDYLGPMEELSLALETDAGLSWYPMDHGSYHYYAFPLEDFGFLLLARARPFNIYFLKEMSPLTRMLTRTCLACTALEKRKVSEAQLLAQKAHFESIFTNTNDAMVYFDTEHRLFNVNERFTQMFGYTLDEVWGRNVNTIVDPLKREKEYGSPRILAGETIEMEAIRYAKNGNGIEVLLKGGPVLINGVIAGGYAIYSDISERKKNERKLLESNLLLEKSIDRANKLARQAEMANIAKSAFLANMSHEIRTPMNAIMGLTELCMAEPLTEKQQDYLLKVSQASRSLLGIINDILDFSKIEAGKLSMEKIPFIVDDVLHQSWNMVAHRARQKKLELICYRDPAIPEQLLGDPLRLGQVLTNLVGNAIKFTESGSVMVTVTLIRQEKKSFILEFCVKDTGMGISDDEKKQLFQPFSQADNSTTRKFGGTGLGLTISRQLVELMGGEIRLESTPQKGSSFIFTCSLQADHHIRETGHKLPEEIMGMRVLVLGGHRDTGKILKSYLQAFFLETRYTENTEEAKKLLEDAIPSYDIVFWDNNTFVPSETETIKQILKKSENRKKPAIIIVSDEDDDHAASPKDREYAAAWLAKPFTPSLVMKALLKSLKKPKIRSPVKQRQQLSNGRSLKPLHGKRILLVEDHEINRLVATELMKQVGIETETAFNGKEAIRILDLNPYDYYDCVLMDIQMPVMDGYKTAREIRKNPIFKDLPILAMTANAMDEDRKKAIENGMQGHVAKPIIPEELFAKLLEFCRNKAVSGIESARKWSHEPGLTPEEEADKNYFNFIKSSEYTEDQKIKEQNQEKICPEPPPMEMESNPEFIQQIKNLNDLLLQYDGRAEEHINSLLATRLHPSSTELLNLIKKRIWTYDFEGAVCLMKPYIHNLEEE</sequence>
<evidence type="ECO:0000256" key="8">
    <source>
        <dbReference type="ARBA" id="ARBA00023012"/>
    </source>
</evidence>
<dbReference type="InterPro" id="IPR001789">
    <property type="entry name" value="Sig_transdc_resp-reg_receiver"/>
</dbReference>
<dbReference type="SUPFAM" id="SSF52172">
    <property type="entry name" value="CheY-like"/>
    <property type="match status" value="2"/>
</dbReference>
<feature type="domain" description="Response regulatory" evidence="13">
    <location>
        <begin position="696"/>
        <end position="815"/>
    </location>
</feature>
<keyword evidence="4" id="KW-0808">Transferase</keyword>
<dbReference type="CDD" id="cd16922">
    <property type="entry name" value="HATPase_EvgS-ArcB-TorS-like"/>
    <property type="match status" value="1"/>
</dbReference>
<dbReference type="GO" id="GO:0005524">
    <property type="term" value="F:ATP binding"/>
    <property type="evidence" value="ECO:0007669"/>
    <property type="project" value="UniProtKB-KW"/>
</dbReference>
<proteinExistence type="predicted"/>
<comment type="subunit">
    <text evidence="9">At low DSF concentrations, interacts with RpfF.</text>
</comment>
<comment type="catalytic activity">
    <reaction evidence="1">
        <text>ATP + protein L-histidine = ADP + protein N-phospho-L-histidine.</text>
        <dbReference type="EC" id="2.7.13.3"/>
    </reaction>
</comment>
<dbReference type="SMART" id="SM00387">
    <property type="entry name" value="HATPase_c"/>
    <property type="match status" value="1"/>
</dbReference>
<feature type="domain" description="Histidine kinase" evidence="12">
    <location>
        <begin position="309"/>
        <end position="530"/>
    </location>
</feature>
<evidence type="ECO:0000259" key="14">
    <source>
        <dbReference type="PROSITE" id="PS50112"/>
    </source>
</evidence>
<dbReference type="NCBIfam" id="TIGR00229">
    <property type="entry name" value="sensory_box"/>
    <property type="match status" value="1"/>
</dbReference>
<dbReference type="InterPro" id="IPR005467">
    <property type="entry name" value="His_kinase_dom"/>
</dbReference>
<dbReference type="PROSITE" id="PS50112">
    <property type="entry name" value="PAS"/>
    <property type="match status" value="1"/>
</dbReference>